<feature type="chain" id="PRO_5011599363" evidence="2">
    <location>
        <begin position="20"/>
        <end position="193"/>
    </location>
</feature>
<protein>
    <submittedName>
        <fullName evidence="4">Outer membrane protein</fullName>
    </submittedName>
</protein>
<reference evidence="4 5" key="1">
    <citation type="submission" date="2016-10" db="EMBL/GenBank/DDBJ databases">
        <authorList>
            <person name="de Groot N.N."/>
        </authorList>
    </citation>
    <scope>NUCLEOTIDE SEQUENCE [LARGE SCALE GENOMIC DNA]</scope>
    <source>
        <strain evidence="4 5">DSM 25232</strain>
    </source>
</reference>
<name>A0A1H7GNS2_AQUAM</name>
<keyword evidence="1 2" id="KW-0732">Signal</keyword>
<dbReference type="STRING" id="1038014.SAMN04487910_0429"/>
<gene>
    <name evidence="4" type="ORF">SAMN04487910_0429</name>
</gene>
<dbReference type="InterPro" id="IPR027385">
    <property type="entry name" value="Beta-barrel_OMP"/>
</dbReference>
<organism evidence="4 5">
    <name type="scientific">Aquimarina amphilecti</name>
    <dbReference type="NCBI Taxonomy" id="1038014"/>
    <lineage>
        <taxon>Bacteria</taxon>
        <taxon>Pseudomonadati</taxon>
        <taxon>Bacteroidota</taxon>
        <taxon>Flavobacteriia</taxon>
        <taxon>Flavobacteriales</taxon>
        <taxon>Flavobacteriaceae</taxon>
        <taxon>Aquimarina</taxon>
    </lineage>
</organism>
<feature type="domain" description="Outer membrane protein beta-barrel" evidence="3">
    <location>
        <begin position="8"/>
        <end position="193"/>
    </location>
</feature>
<evidence type="ECO:0000313" key="5">
    <source>
        <dbReference type="Proteomes" id="UP000198521"/>
    </source>
</evidence>
<dbReference type="OrthoDB" id="945117at2"/>
<accession>A0A1H7GNS2</accession>
<dbReference type="Pfam" id="PF13505">
    <property type="entry name" value="OMP_b-brl"/>
    <property type="match status" value="1"/>
</dbReference>
<dbReference type="AlphaFoldDB" id="A0A1H7GNS2"/>
<dbReference type="EMBL" id="FOAB01000001">
    <property type="protein sequence ID" value="SEK39704.1"/>
    <property type="molecule type" value="Genomic_DNA"/>
</dbReference>
<proteinExistence type="predicted"/>
<dbReference type="SUPFAM" id="SSF56925">
    <property type="entry name" value="OMPA-like"/>
    <property type="match status" value="1"/>
</dbReference>
<dbReference type="RefSeq" id="WP_091404886.1">
    <property type="nucleotide sequence ID" value="NZ_FOAB01000001.1"/>
</dbReference>
<dbReference type="InterPro" id="IPR011250">
    <property type="entry name" value="OMP/PagP_B-barrel"/>
</dbReference>
<evidence type="ECO:0000256" key="2">
    <source>
        <dbReference type="SAM" id="SignalP"/>
    </source>
</evidence>
<feature type="signal peptide" evidence="2">
    <location>
        <begin position="1"/>
        <end position="19"/>
    </location>
</feature>
<evidence type="ECO:0000256" key="1">
    <source>
        <dbReference type="ARBA" id="ARBA00022729"/>
    </source>
</evidence>
<evidence type="ECO:0000313" key="4">
    <source>
        <dbReference type="EMBL" id="SEK39704.1"/>
    </source>
</evidence>
<evidence type="ECO:0000259" key="3">
    <source>
        <dbReference type="Pfam" id="PF13505"/>
    </source>
</evidence>
<dbReference type="Gene3D" id="2.40.160.20">
    <property type="match status" value="1"/>
</dbReference>
<sequence length="193" mass="20808">MKKMILTAIAVFTLTFINAQDGGFTKGDIFVSGSFGYNSTSTGDIKNNSFEFTPRVGFFVSENIAVGARLGFTTSKQEAPFTEEIKNNSFNAGAFGRYYFTPSNKFSVFGELAFEYASSKQEQGTGELKINGFGLNVGPGVSYFLSDHFALEAFWGALAYATAKPDVDGADSTNAVSVGLDLDDINLGLVYKF</sequence>
<dbReference type="Proteomes" id="UP000198521">
    <property type="component" value="Unassembled WGS sequence"/>
</dbReference>
<keyword evidence="5" id="KW-1185">Reference proteome</keyword>